<protein>
    <submittedName>
        <fullName evidence="1">Uncharacterized protein</fullName>
    </submittedName>
</protein>
<dbReference type="Proteomes" id="UP000835052">
    <property type="component" value="Unassembled WGS sequence"/>
</dbReference>
<keyword evidence="2" id="KW-1185">Reference proteome</keyword>
<evidence type="ECO:0000313" key="1">
    <source>
        <dbReference type="EMBL" id="CAD6198504.1"/>
    </source>
</evidence>
<comment type="caution">
    <text evidence="1">The sequence shown here is derived from an EMBL/GenBank/DDBJ whole genome shotgun (WGS) entry which is preliminary data.</text>
</comment>
<name>A0A8S1HW54_9PELO</name>
<gene>
    <name evidence="1" type="ORF">CAUJ_LOCUS14410</name>
</gene>
<organism evidence="1 2">
    <name type="scientific">Caenorhabditis auriculariae</name>
    <dbReference type="NCBI Taxonomy" id="2777116"/>
    <lineage>
        <taxon>Eukaryota</taxon>
        <taxon>Metazoa</taxon>
        <taxon>Ecdysozoa</taxon>
        <taxon>Nematoda</taxon>
        <taxon>Chromadorea</taxon>
        <taxon>Rhabditida</taxon>
        <taxon>Rhabditina</taxon>
        <taxon>Rhabditomorpha</taxon>
        <taxon>Rhabditoidea</taxon>
        <taxon>Rhabditidae</taxon>
        <taxon>Peloderinae</taxon>
        <taxon>Caenorhabditis</taxon>
    </lineage>
</organism>
<reference evidence="1" key="1">
    <citation type="submission" date="2020-10" db="EMBL/GenBank/DDBJ databases">
        <authorList>
            <person name="Kikuchi T."/>
        </authorList>
    </citation>
    <scope>NUCLEOTIDE SEQUENCE</scope>
    <source>
        <strain evidence="1">NKZ352</strain>
    </source>
</reference>
<dbReference type="AlphaFoldDB" id="A0A8S1HW54"/>
<dbReference type="EMBL" id="CAJGYM010000128">
    <property type="protein sequence ID" value="CAD6198504.1"/>
    <property type="molecule type" value="Genomic_DNA"/>
</dbReference>
<proteinExistence type="predicted"/>
<sequence length="147" mass="15861">MSFNILTPKDKEVINSTIGFASEAVAALVADTQEIASIAGETISDAYNAVVGNDVANKADAEENLVEEKWETFKKTADEKREIATGIIEELREKQGEQMDDSEAEHLKEEAQNIATQDETANKVVLDGIAVQGLEIQVPAIADVVSN</sequence>
<accession>A0A8S1HW54</accession>
<evidence type="ECO:0000313" key="2">
    <source>
        <dbReference type="Proteomes" id="UP000835052"/>
    </source>
</evidence>